<evidence type="ECO:0000256" key="1">
    <source>
        <dbReference type="SAM" id="MobiDB-lite"/>
    </source>
</evidence>
<dbReference type="GeneID" id="5073060"/>
<protein>
    <submittedName>
        <fullName evidence="3">Uncharacterized protein</fullName>
    </submittedName>
</protein>
<evidence type="ECO:0000313" key="4">
    <source>
        <dbReference type="Proteomes" id="UP000008153"/>
    </source>
</evidence>
<dbReference type="OMA" id="LTICVFR"/>
<feature type="transmembrane region" description="Helical" evidence="2">
    <location>
        <begin position="29"/>
        <end position="55"/>
    </location>
</feature>
<evidence type="ECO:0000256" key="2">
    <source>
        <dbReference type="SAM" id="Phobius"/>
    </source>
</evidence>
<dbReference type="EMBL" id="FR796467">
    <property type="protein sequence ID" value="CAM72068.1"/>
    <property type="molecule type" value="Genomic_DNA"/>
</dbReference>
<dbReference type="KEGG" id="lif:LINJ_35_1530"/>
<gene>
    <name evidence="3" type="ORF">LINJ_35_1530</name>
</gene>
<sequence>MRAPPPSSSHIHAHTHTIIATRSCCVTRLFTALSVSIYICVGVFFSFYACLASLARCLCPPRSFMHGFALSPRDPLLRPETNDTDKINEKAREKKTDAKGCISTSEGTNVNGKHFFVSNKQDSMSLSLSEGLKRRREEHQLAMQLQCDDQPCHRCSRTDAWSFEISGCPPYAVDHGGRADTERVQRDDYVRVPSSPSSSSPSSSSIRGIHESSITTSTDCHLCPYAASAHRLSATAALSSAKLSPSCRLSWRAHNDSKMTLTLRSIRVSVVRGDSGRRCSFLIQPTFAYTWHRRSTYNGSVDGAQAGIELQETVRCRVSSSIVTQSNSATVGPATATNKIASSTSGSATTPGAATTVSLFEGYPGHLCHNEEASSSALRSDVPGDVFGDGYTYEATQISRCRSIPMSLAGLEESASSLGSCSPALFVDCLIKCAQDEAAVALDDRHGWVHLYRGRHIATEVGRTRLLTDVLALGYFGAASASPIPSCSEPPSLTICVFRKC</sequence>
<reference evidence="3 4" key="2">
    <citation type="journal article" date="2011" name="Genome Res.">
        <title>Chromosome and gene copy number variation allow major structural change between species and strains of Leishmania.</title>
        <authorList>
            <person name="Rogers M.B."/>
            <person name="Hilley J.D."/>
            <person name="Dickens N.J."/>
            <person name="Wilkes J."/>
            <person name="Bates P.A."/>
            <person name="Depledge D.P."/>
            <person name="Harris D."/>
            <person name="Her Y."/>
            <person name="Herzyk P."/>
            <person name="Imamura H."/>
            <person name="Otto T.D."/>
            <person name="Sanders M."/>
            <person name="Seeger K."/>
            <person name="Dujardin J.C."/>
            <person name="Berriman M."/>
            <person name="Smith D.F."/>
            <person name="Hertz-Fowler C."/>
            <person name="Mottram J.C."/>
        </authorList>
    </citation>
    <scope>NUCLEOTIDE SEQUENCE [LARGE SCALE GENOMIC DNA]</scope>
    <source>
        <strain evidence="3 4">JPCM5</strain>
    </source>
</reference>
<keyword evidence="2" id="KW-1133">Transmembrane helix</keyword>
<dbReference type="InParanoid" id="A4IB54"/>
<proteinExistence type="predicted"/>
<organism evidence="3 4">
    <name type="scientific">Leishmania infantum</name>
    <dbReference type="NCBI Taxonomy" id="5671"/>
    <lineage>
        <taxon>Eukaryota</taxon>
        <taxon>Discoba</taxon>
        <taxon>Euglenozoa</taxon>
        <taxon>Kinetoplastea</taxon>
        <taxon>Metakinetoplastina</taxon>
        <taxon>Trypanosomatida</taxon>
        <taxon>Trypanosomatidae</taxon>
        <taxon>Leishmaniinae</taxon>
        <taxon>Leishmania</taxon>
    </lineage>
</organism>
<dbReference type="VEuPathDB" id="TriTrypDB:LINF_350020300"/>
<evidence type="ECO:0000313" key="3">
    <source>
        <dbReference type="EMBL" id="CAM72068.1"/>
    </source>
</evidence>
<dbReference type="Proteomes" id="UP000008153">
    <property type="component" value="Chromosome 35"/>
</dbReference>
<feature type="compositionally biased region" description="Low complexity" evidence="1">
    <location>
        <begin position="193"/>
        <end position="205"/>
    </location>
</feature>
<keyword evidence="2" id="KW-0812">Transmembrane</keyword>
<name>A4IB54_LEIIN</name>
<accession>A4IB54</accession>
<dbReference type="AlphaFoldDB" id="A4IB54"/>
<keyword evidence="4" id="KW-1185">Reference proteome</keyword>
<dbReference type="eggNOG" id="ENOG502SM9R">
    <property type="taxonomic scope" value="Eukaryota"/>
</dbReference>
<feature type="region of interest" description="Disordered" evidence="1">
    <location>
        <begin position="183"/>
        <end position="208"/>
    </location>
</feature>
<reference evidence="3 4" key="1">
    <citation type="journal article" date="2007" name="Nat. Genet.">
        <title>Comparative genomic analysis of three Leishmania species that cause diverse human disease.</title>
        <authorList>
            <person name="Peacock C.S."/>
            <person name="Seeger K."/>
            <person name="Harris D."/>
            <person name="Murphy L."/>
            <person name="Ruiz J.C."/>
            <person name="Quail M.A."/>
            <person name="Peters N."/>
            <person name="Adlem E."/>
            <person name="Tivey A."/>
            <person name="Aslett M."/>
            <person name="Kerhornou A."/>
            <person name="Ivens A."/>
            <person name="Fraser A."/>
            <person name="Rajandream M.A."/>
            <person name="Carver T."/>
            <person name="Norbertczak H."/>
            <person name="Chillingworth T."/>
            <person name="Hance Z."/>
            <person name="Jagels K."/>
            <person name="Moule S."/>
            <person name="Ormond D."/>
            <person name="Rutter S."/>
            <person name="Squares R."/>
            <person name="Whitehead S."/>
            <person name="Rabbinowitsch E."/>
            <person name="Arrowsmith C."/>
            <person name="White B."/>
            <person name="Thurston S."/>
            <person name="Bringaud F."/>
            <person name="Baldauf S.L."/>
            <person name="Faulconbridge A."/>
            <person name="Jeffares D."/>
            <person name="Depledge D.P."/>
            <person name="Oyola S.O."/>
            <person name="Hilley J.D."/>
            <person name="Brito L.O."/>
            <person name="Tosi L.R."/>
            <person name="Barrell B."/>
            <person name="Cruz A.K."/>
            <person name="Mottram J.C."/>
            <person name="Smith D.F."/>
            <person name="Berriman M."/>
        </authorList>
    </citation>
    <scope>NUCLEOTIDE SEQUENCE [LARGE SCALE GENOMIC DNA]</scope>
    <source>
        <strain evidence="3 4">JPCM5</strain>
    </source>
</reference>
<keyword evidence="2" id="KW-0472">Membrane</keyword>
<dbReference type="RefSeq" id="XP_001468973.1">
    <property type="nucleotide sequence ID" value="XM_001468936.1"/>
</dbReference>